<dbReference type="OrthoDB" id="5622143at2"/>
<organism evidence="1 2">
    <name type="scientific">Celeribacter neptunius</name>
    <dbReference type="NCBI Taxonomy" id="588602"/>
    <lineage>
        <taxon>Bacteria</taxon>
        <taxon>Pseudomonadati</taxon>
        <taxon>Pseudomonadota</taxon>
        <taxon>Alphaproteobacteria</taxon>
        <taxon>Rhodobacterales</taxon>
        <taxon>Roseobacteraceae</taxon>
        <taxon>Celeribacter</taxon>
    </lineage>
</organism>
<protein>
    <submittedName>
        <fullName evidence="1">Uncharacterized protein</fullName>
    </submittedName>
</protein>
<dbReference type="AlphaFoldDB" id="A0A1I3V9S2"/>
<name>A0A1I3V9S2_9RHOB</name>
<dbReference type="EMBL" id="FORH01000007">
    <property type="protein sequence ID" value="SFJ91759.1"/>
    <property type="molecule type" value="Genomic_DNA"/>
</dbReference>
<proteinExistence type="predicted"/>
<dbReference type="STRING" id="588602.SAMN04487991_3262"/>
<keyword evidence="2" id="KW-1185">Reference proteome</keyword>
<evidence type="ECO:0000313" key="1">
    <source>
        <dbReference type="EMBL" id="SFJ91759.1"/>
    </source>
</evidence>
<evidence type="ECO:0000313" key="2">
    <source>
        <dbReference type="Proteomes" id="UP000199630"/>
    </source>
</evidence>
<sequence length="332" mass="35238">MKNTMMSVAEAAEKIEAGAVLLLAGSEEALGQLPKGKWIGGTSVYFVTETGGRVDRENVFVTEIERATDARAVVYEGEDLPNLTMNRFDNGLSMILIPAFSKAHSEFAIKGAEFPGLFDQPLMGWITGVHLEEIGVKTPKVFDGATGQAHEEGAAVLHVALNDGAVADLDILNLFEQDVAADKISFSEDGFGAKTAMVNGEEVDFAAYLTETGVDTQLPLVANYAGMMVNVSFQSVDADKGVAFYAPVVAGAEYHIAKPTGDYAATFAARATGEGASELSCNCILNYLYGELEGKKTGNFTGPVTFGEIAYILLNQTMVRLHVKAAEQAAVA</sequence>
<gene>
    <name evidence="1" type="ORF">SAMN04487991_3262</name>
</gene>
<reference evidence="2" key="1">
    <citation type="submission" date="2016-10" db="EMBL/GenBank/DDBJ databases">
        <authorList>
            <person name="Varghese N."/>
            <person name="Submissions S."/>
        </authorList>
    </citation>
    <scope>NUCLEOTIDE SEQUENCE [LARGE SCALE GENOMIC DNA]</scope>
    <source>
        <strain evidence="2">DSM 26471</strain>
    </source>
</reference>
<dbReference type="RefSeq" id="WP_090061770.1">
    <property type="nucleotide sequence ID" value="NZ_FORH01000007.1"/>
</dbReference>
<dbReference type="Proteomes" id="UP000199630">
    <property type="component" value="Unassembled WGS sequence"/>
</dbReference>
<dbReference type="InterPro" id="IPR054249">
    <property type="entry name" value="DUF6976"/>
</dbReference>
<accession>A0A1I3V9S2</accession>
<dbReference type="Pfam" id="PF22396">
    <property type="entry name" value="DUF6976"/>
    <property type="match status" value="1"/>
</dbReference>